<feature type="compositionally biased region" description="Low complexity" evidence="2">
    <location>
        <begin position="7"/>
        <end position="30"/>
    </location>
</feature>
<dbReference type="InterPro" id="IPR011576">
    <property type="entry name" value="Pyridox_Oxase_N"/>
</dbReference>
<feature type="domain" description="Pyridoxamine 5'-phosphate oxidase N-terminal" evidence="3">
    <location>
        <begin position="56"/>
        <end position="154"/>
    </location>
</feature>
<proteinExistence type="predicted"/>
<evidence type="ECO:0000313" key="5">
    <source>
        <dbReference type="Proteomes" id="UP000596311"/>
    </source>
</evidence>
<sequence length="201" mass="21274">MGTHQNTDTGVGTDGDTAGTAAAPAAGHGTPEQGPLSTTLDPRYSAPEAEAVPWSAAEDLLHSAEVFWLTTVRPDGRPHVTPLLAVWQHGALHFATGAEERKARNLAQNQQVILTTGTNTLSDGLDLVVEGEAALVSDTDRLISLATAWSTKYGPDWHFDVADGAFHHPDGGSALVFTVPPHRVFGFGKGPTSSQTRWDFT</sequence>
<protein>
    <submittedName>
        <fullName evidence="4">Pyridoxamine 5'-phosphate oxidase family protein</fullName>
    </submittedName>
</protein>
<dbReference type="RefSeq" id="WP_203214172.1">
    <property type="nucleotide sequence ID" value="NZ_CP049945.1"/>
</dbReference>
<evidence type="ECO:0000256" key="2">
    <source>
        <dbReference type="SAM" id="MobiDB-lite"/>
    </source>
</evidence>
<dbReference type="InterPro" id="IPR052019">
    <property type="entry name" value="F420H2_bilvrd_red/Heme_oxyg"/>
</dbReference>
<organism evidence="4 5">
    <name type="scientific">Streptomyces koyangensis</name>
    <dbReference type="NCBI Taxonomy" id="188770"/>
    <lineage>
        <taxon>Bacteria</taxon>
        <taxon>Bacillati</taxon>
        <taxon>Actinomycetota</taxon>
        <taxon>Actinomycetes</taxon>
        <taxon>Kitasatosporales</taxon>
        <taxon>Streptomycetaceae</taxon>
        <taxon>Streptomyces</taxon>
        <taxon>Streptomyces aurantiacus group</taxon>
    </lineage>
</organism>
<dbReference type="Proteomes" id="UP000596311">
    <property type="component" value="Chromosome"/>
</dbReference>
<evidence type="ECO:0000259" key="3">
    <source>
        <dbReference type="Pfam" id="PF01243"/>
    </source>
</evidence>
<keyword evidence="1" id="KW-0560">Oxidoreductase</keyword>
<feature type="region of interest" description="Disordered" evidence="2">
    <location>
        <begin position="1"/>
        <end position="50"/>
    </location>
</feature>
<dbReference type="InterPro" id="IPR012349">
    <property type="entry name" value="Split_barrel_FMN-bd"/>
</dbReference>
<name>A0ABX7EAT6_9ACTN</name>
<dbReference type="Gene3D" id="2.30.110.10">
    <property type="entry name" value="Electron Transport, Fmn-binding Protein, Chain A"/>
    <property type="match status" value="1"/>
</dbReference>
<dbReference type="PANTHER" id="PTHR35176:SF4">
    <property type="entry name" value="PYRIDOXAMINE 5'-PHOSPHATE OXIDASE-RELATED FMN-BINDING"/>
    <property type="match status" value="1"/>
</dbReference>
<dbReference type="Pfam" id="PF01243">
    <property type="entry name" value="PNPOx_N"/>
    <property type="match status" value="1"/>
</dbReference>
<keyword evidence="5" id="KW-1185">Reference proteome</keyword>
<evidence type="ECO:0000313" key="4">
    <source>
        <dbReference type="EMBL" id="QRF01916.1"/>
    </source>
</evidence>
<dbReference type="PANTHER" id="PTHR35176">
    <property type="entry name" value="HEME OXYGENASE HI_0854-RELATED"/>
    <property type="match status" value="1"/>
</dbReference>
<reference evidence="4 5" key="1">
    <citation type="submission" date="2020-03" db="EMBL/GenBank/DDBJ databases">
        <title>Genome mining and metabolic profiling illuminate the polycyclic tetramate macrolactams from Streptomyces koyangensis SCSIO 5802.</title>
        <authorList>
            <person name="Ding W."/>
        </authorList>
    </citation>
    <scope>NUCLEOTIDE SEQUENCE [LARGE SCALE GENOMIC DNA]</scope>
    <source>
        <strain evidence="4 5">SCSIO 5802</strain>
    </source>
</reference>
<dbReference type="SUPFAM" id="SSF50475">
    <property type="entry name" value="FMN-binding split barrel"/>
    <property type="match status" value="1"/>
</dbReference>
<gene>
    <name evidence="4" type="ORF">G9U55_06610</name>
</gene>
<dbReference type="EMBL" id="CP049945">
    <property type="protein sequence ID" value="QRF01916.1"/>
    <property type="molecule type" value="Genomic_DNA"/>
</dbReference>
<evidence type="ECO:0000256" key="1">
    <source>
        <dbReference type="ARBA" id="ARBA00023002"/>
    </source>
</evidence>
<accession>A0ABX7EAT6</accession>